<reference evidence="1 2" key="1">
    <citation type="journal article" date="2019" name="Int. J. Syst. Evol. Microbiol.">
        <title>The Global Catalogue of Microorganisms (GCM) 10K type strain sequencing project: providing services to taxonomists for standard genome sequencing and annotation.</title>
        <authorList>
            <consortium name="The Broad Institute Genomics Platform"/>
            <consortium name="The Broad Institute Genome Sequencing Center for Infectious Disease"/>
            <person name="Wu L."/>
            <person name="Ma J."/>
        </authorList>
    </citation>
    <scope>NUCLEOTIDE SEQUENCE [LARGE SCALE GENOMIC DNA]</scope>
    <source>
        <strain evidence="1 2">CGMCC 1.12543</strain>
    </source>
</reference>
<evidence type="ECO:0008006" key="3">
    <source>
        <dbReference type="Google" id="ProtNLM"/>
    </source>
</evidence>
<organism evidence="1 2">
    <name type="scientific">Halomarina salina</name>
    <dbReference type="NCBI Taxonomy" id="1872699"/>
    <lineage>
        <taxon>Archaea</taxon>
        <taxon>Methanobacteriati</taxon>
        <taxon>Methanobacteriota</taxon>
        <taxon>Stenosarchaea group</taxon>
        <taxon>Halobacteria</taxon>
        <taxon>Halobacteriales</taxon>
        <taxon>Natronomonadaceae</taxon>
        <taxon>Halomarina</taxon>
    </lineage>
</organism>
<sequence length="74" mass="8431">MSESEPDAELDETTTTWPDLGIALYDRLTGRNAVIEYEFDDMNVFVPSRAGEDADHAHWRLDGTLTISTRERDD</sequence>
<accession>A0ABD5RJ11</accession>
<gene>
    <name evidence="1" type="ORF">ACFPYI_03880</name>
</gene>
<evidence type="ECO:0000313" key="1">
    <source>
        <dbReference type="EMBL" id="MFC5970461.1"/>
    </source>
</evidence>
<protein>
    <recommendedName>
        <fullName evidence="3">Halobacterial output domain-containing protein</fullName>
    </recommendedName>
</protein>
<proteinExistence type="predicted"/>
<dbReference type="RefSeq" id="WP_247419638.1">
    <property type="nucleotide sequence ID" value="NZ_JALLGW010000002.1"/>
</dbReference>
<keyword evidence="2" id="KW-1185">Reference proteome</keyword>
<dbReference type="AlphaFoldDB" id="A0ABD5RJ11"/>
<comment type="caution">
    <text evidence="1">The sequence shown here is derived from an EMBL/GenBank/DDBJ whole genome shotgun (WGS) entry which is preliminary data.</text>
</comment>
<evidence type="ECO:0000313" key="2">
    <source>
        <dbReference type="Proteomes" id="UP001596099"/>
    </source>
</evidence>
<name>A0ABD5RJ11_9EURY</name>
<dbReference type="EMBL" id="JBHSQH010000001">
    <property type="protein sequence ID" value="MFC5970461.1"/>
    <property type="molecule type" value="Genomic_DNA"/>
</dbReference>
<dbReference type="Proteomes" id="UP001596099">
    <property type="component" value="Unassembled WGS sequence"/>
</dbReference>